<dbReference type="AlphaFoldDB" id="A0A1U9KR02"/>
<reference evidence="1 2" key="1">
    <citation type="submission" date="2016-03" db="EMBL/GenBank/DDBJ databases">
        <title>Acetic acid bacteria sequencing.</title>
        <authorList>
            <person name="Brandt J."/>
            <person name="Jakob F."/>
            <person name="Vogel R.F."/>
        </authorList>
    </citation>
    <scope>NUCLEOTIDE SEQUENCE [LARGE SCALE GENOMIC DNA]</scope>
    <source>
        <strain evidence="1 2">NBRC 101099</strain>
    </source>
</reference>
<accession>A0A1U9KR02</accession>
<proteinExistence type="predicted"/>
<evidence type="ECO:0000313" key="1">
    <source>
        <dbReference type="EMBL" id="AQS88175.1"/>
    </source>
</evidence>
<protein>
    <submittedName>
        <fullName evidence="1">Uncharacterized protein</fullName>
    </submittedName>
</protein>
<dbReference type="EMBL" id="CP014691">
    <property type="protein sequence ID" value="AQS88175.1"/>
    <property type="molecule type" value="Genomic_DNA"/>
</dbReference>
<dbReference type="KEGG" id="nch:A0U93_09745"/>
<name>A0A1U9KR02_9PROT</name>
<gene>
    <name evidence="1" type="ORF">A0U93_09745</name>
</gene>
<dbReference type="Proteomes" id="UP000188604">
    <property type="component" value="Chromosome"/>
</dbReference>
<evidence type="ECO:0000313" key="2">
    <source>
        <dbReference type="Proteomes" id="UP000188604"/>
    </source>
</evidence>
<keyword evidence="2" id="KW-1185">Reference proteome</keyword>
<sequence>MEIIQTAVGSTTAPIKVDEQDMAVQFTVTAVISRVLQAVLQGGYLPIKPVGIDVSFFFIPQFVIDNDFGGDIS</sequence>
<dbReference type="RefSeq" id="WP_245824805.1">
    <property type="nucleotide sequence ID" value="NZ_BJXS01000003.1"/>
</dbReference>
<organism evidence="1 2">
    <name type="scientific">Neoasaia chiangmaiensis</name>
    <dbReference type="NCBI Taxonomy" id="320497"/>
    <lineage>
        <taxon>Bacteria</taxon>
        <taxon>Pseudomonadati</taxon>
        <taxon>Pseudomonadota</taxon>
        <taxon>Alphaproteobacteria</taxon>
        <taxon>Acetobacterales</taxon>
        <taxon>Acetobacteraceae</taxon>
        <taxon>Neoasaia</taxon>
    </lineage>
</organism>
<dbReference type="STRING" id="320497.A0U93_09745"/>